<evidence type="ECO:0000256" key="1">
    <source>
        <dbReference type="SAM" id="SignalP"/>
    </source>
</evidence>
<proteinExistence type="predicted"/>
<dbReference type="EMBL" id="JACTNZ010000004">
    <property type="protein sequence ID" value="KAG5551207.1"/>
    <property type="molecule type" value="Genomic_DNA"/>
</dbReference>
<feature type="chain" id="PRO_5043585661" evidence="1">
    <location>
        <begin position="19"/>
        <end position="89"/>
    </location>
</feature>
<dbReference type="Proteomes" id="UP000823749">
    <property type="component" value="Chromosome 4"/>
</dbReference>
<evidence type="ECO:0000313" key="2">
    <source>
        <dbReference type="EMBL" id="KAG5551207.1"/>
    </source>
</evidence>
<organism evidence="2 3">
    <name type="scientific">Rhododendron griersonianum</name>
    <dbReference type="NCBI Taxonomy" id="479676"/>
    <lineage>
        <taxon>Eukaryota</taxon>
        <taxon>Viridiplantae</taxon>
        <taxon>Streptophyta</taxon>
        <taxon>Embryophyta</taxon>
        <taxon>Tracheophyta</taxon>
        <taxon>Spermatophyta</taxon>
        <taxon>Magnoliopsida</taxon>
        <taxon>eudicotyledons</taxon>
        <taxon>Gunneridae</taxon>
        <taxon>Pentapetalae</taxon>
        <taxon>asterids</taxon>
        <taxon>Ericales</taxon>
        <taxon>Ericaceae</taxon>
        <taxon>Ericoideae</taxon>
        <taxon>Rhodoreae</taxon>
        <taxon>Rhododendron</taxon>
    </lineage>
</organism>
<gene>
    <name evidence="2" type="ORF">RHGRI_009586</name>
</gene>
<protein>
    <submittedName>
        <fullName evidence="2">Uncharacterized protein</fullName>
    </submittedName>
</protein>
<reference evidence="2" key="1">
    <citation type="submission" date="2020-08" db="EMBL/GenBank/DDBJ databases">
        <title>Plant Genome Project.</title>
        <authorList>
            <person name="Zhang R.-G."/>
        </authorList>
    </citation>
    <scope>NUCLEOTIDE SEQUENCE</scope>
    <source>
        <strain evidence="2">WSP0</strain>
        <tissue evidence="2">Leaf</tissue>
    </source>
</reference>
<name>A0AAV6KFY9_9ERIC</name>
<feature type="signal peptide" evidence="1">
    <location>
        <begin position="1"/>
        <end position="18"/>
    </location>
</feature>
<sequence>MSLKSFLVFSFLVLVLNANYKLKKVKERNSLVRDISAAMEKAGDSFEKFNETIQRIADDQAKIERTIRSLVEKIERQQQLLQFAVAGGF</sequence>
<keyword evidence="3" id="KW-1185">Reference proteome</keyword>
<dbReference type="AlphaFoldDB" id="A0AAV6KFY9"/>
<accession>A0AAV6KFY9</accession>
<comment type="caution">
    <text evidence="2">The sequence shown here is derived from an EMBL/GenBank/DDBJ whole genome shotgun (WGS) entry which is preliminary data.</text>
</comment>
<keyword evidence="1" id="KW-0732">Signal</keyword>
<evidence type="ECO:0000313" key="3">
    <source>
        <dbReference type="Proteomes" id="UP000823749"/>
    </source>
</evidence>